<proteinExistence type="inferred from homology"/>
<dbReference type="Gene3D" id="3.40.50.10420">
    <property type="entry name" value="NagB/RpiA/CoA transferase-like"/>
    <property type="match status" value="1"/>
</dbReference>
<sequence length="381" mass="43760">MVVLLKKELRHHIRSILKTLSDTEVIDQSRLLTEKVCALPEFVRARGISVYLEMPKEAATLKLLEAAFAADKKVFVPKIMGQSAEDLKMLQTHSIEEIQSFPKDKWQIPNPLFAYGQWPFDRQGGRLGHGKGYYDSFLHRLTKHYDNIGHARPITIGLCLAPQLVEKVPLAAHDQMLDLIVTPHEFTYWQQGEMKRRSFLSVLCLLLCASIAHGQNLYEVLGVSSSATLSQIKRVYRKMPHKYYSEKQTEKIHEAMKEEFVKITNAYRVLSNSERRKKYDVYGTTGDDQDFQNFHEAVQFASDDVDESLLSWIGLVIVLPVGIISIVVMQRNRTKPLTKRREALQSLSKSTLTKKGDLSFTKTINKMRKQYIDDPLRAHQD</sequence>
<protein>
    <recommendedName>
        <fullName evidence="5">5-formyltetrahydrofolate cyclo-ligase</fullName>
        <ecNumber evidence="5">6.3.3.2</ecNumber>
    </recommendedName>
</protein>
<evidence type="ECO:0000256" key="3">
    <source>
        <dbReference type="ARBA" id="ARBA00022840"/>
    </source>
</evidence>
<dbReference type="SUPFAM" id="SSF46565">
    <property type="entry name" value="Chaperone J-domain"/>
    <property type="match status" value="1"/>
</dbReference>
<comment type="similarity">
    <text evidence="1">Belongs to the 5-formyltetrahydrofolate cyclo-ligase family.</text>
</comment>
<dbReference type="Pfam" id="PF01812">
    <property type="entry name" value="5-FTHF_cyc-lig"/>
    <property type="match status" value="1"/>
</dbReference>
<comment type="catalytic activity">
    <reaction evidence="4">
        <text>(6S)-5-formyl-5,6,7,8-tetrahydrofolate + ATP = (6R)-5,10-methenyltetrahydrofolate + ADP + phosphate</text>
        <dbReference type="Rhea" id="RHEA:10488"/>
        <dbReference type="ChEBI" id="CHEBI:30616"/>
        <dbReference type="ChEBI" id="CHEBI:43474"/>
        <dbReference type="ChEBI" id="CHEBI:57455"/>
        <dbReference type="ChEBI" id="CHEBI:57457"/>
        <dbReference type="ChEBI" id="CHEBI:456216"/>
        <dbReference type="EC" id="6.3.3.2"/>
    </reaction>
</comment>
<keyword evidence="2" id="KW-0547">Nucleotide-binding</keyword>
<dbReference type="CDD" id="cd06257">
    <property type="entry name" value="DnaJ"/>
    <property type="match status" value="1"/>
</dbReference>
<feature type="domain" description="J" evidence="7">
    <location>
        <begin position="216"/>
        <end position="283"/>
    </location>
</feature>
<evidence type="ECO:0000313" key="8">
    <source>
        <dbReference type="EMBL" id="CAH0516829.1"/>
    </source>
</evidence>
<dbReference type="InterPro" id="IPR002698">
    <property type="entry name" value="FTHF_cligase"/>
</dbReference>
<keyword evidence="6" id="KW-1133">Transmembrane helix</keyword>
<dbReference type="SUPFAM" id="SSF100950">
    <property type="entry name" value="NagB/RpiA/CoA transferase-like"/>
    <property type="match status" value="1"/>
</dbReference>
<evidence type="ECO:0000256" key="4">
    <source>
        <dbReference type="ARBA" id="ARBA00036539"/>
    </source>
</evidence>
<dbReference type="Proteomes" id="UP001158986">
    <property type="component" value="Unassembled WGS sequence"/>
</dbReference>
<comment type="caution">
    <text evidence="8">The sequence shown here is derived from an EMBL/GenBank/DDBJ whole genome shotgun (WGS) entry which is preliminary data.</text>
</comment>
<dbReference type="InterPro" id="IPR037171">
    <property type="entry name" value="NagB/RpiA_transferase-like"/>
</dbReference>
<name>A0ABN8CVH3_9STRA</name>
<dbReference type="InterPro" id="IPR001623">
    <property type="entry name" value="DnaJ_domain"/>
</dbReference>
<keyword evidence="3" id="KW-0067">ATP-binding</keyword>
<evidence type="ECO:0000256" key="6">
    <source>
        <dbReference type="SAM" id="Phobius"/>
    </source>
</evidence>
<evidence type="ECO:0000259" key="7">
    <source>
        <dbReference type="PROSITE" id="PS50076"/>
    </source>
</evidence>
<dbReference type="Pfam" id="PF00226">
    <property type="entry name" value="DnaJ"/>
    <property type="match status" value="1"/>
</dbReference>
<organism evidence="8 9">
    <name type="scientific">Peronospora belbahrii</name>
    <dbReference type="NCBI Taxonomy" id="622444"/>
    <lineage>
        <taxon>Eukaryota</taxon>
        <taxon>Sar</taxon>
        <taxon>Stramenopiles</taxon>
        <taxon>Oomycota</taxon>
        <taxon>Peronosporomycetes</taxon>
        <taxon>Peronosporales</taxon>
        <taxon>Peronosporaceae</taxon>
        <taxon>Peronospora</taxon>
    </lineage>
</organism>
<gene>
    <name evidence="8" type="ORF">PBS001_LOCUS3467</name>
</gene>
<dbReference type="PROSITE" id="PS50076">
    <property type="entry name" value="DNAJ_2"/>
    <property type="match status" value="1"/>
</dbReference>
<reference evidence="8 9" key="1">
    <citation type="submission" date="2021-11" db="EMBL/GenBank/DDBJ databases">
        <authorList>
            <person name="Islam A."/>
            <person name="Islam S."/>
            <person name="Flora M.S."/>
            <person name="Rahman M."/>
            <person name="Ziaur R.M."/>
            <person name="Epstein J.H."/>
            <person name="Hassan M."/>
            <person name="Klassen M."/>
            <person name="Woodard K."/>
            <person name="Webb A."/>
            <person name="Webby R.J."/>
            <person name="El Zowalaty M.E."/>
        </authorList>
    </citation>
    <scope>NUCLEOTIDE SEQUENCE [LARGE SCALE GENOMIC DNA]</scope>
    <source>
        <strain evidence="8">Pbs1</strain>
    </source>
</reference>
<dbReference type="InterPro" id="IPR036869">
    <property type="entry name" value="J_dom_sf"/>
</dbReference>
<dbReference type="PANTHER" id="PTHR23407:SF1">
    <property type="entry name" value="5-FORMYLTETRAHYDROFOLATE CYCLO-LIGASE"/>
    <property type="match status" value="1"/>
</dbReference>
<dbReference type="InterPro" id="IPR024185">
    <property type="entry name" value="FTHF_cligase-like_sf"/>
</dbReference>
<keyword evidence="9" id="KW-1185">Reference proteome</keyword>
<evidence type="ECO:0000256" key="5">
    <source>
        <dbReference type="ARBA" id="ARBA00038966"/>
    </source>
</evidence>
<evidence type="ECO:0000256" key="1">
    <source>
        <dbReference type="ARBA" id="ARBA00010638"/>
    </source>
</evidence>
<keyword evidence="6" id="KW-0812">Transmembrane</keyword>
<evidence type="ECO:0000313" key="9">
    <source>
        <dbReference type="Proteomes" id="UP001158986"/>
    </source>
</evidence>
<dbReference type="EC" id="6.3.3.2" evidence="5"/>
<dbReference type="EMBL" id="CAKLCB010000208">
    <property type="protein sequence ID" value="CAH0516829.1"/>
    <property type="molecule type" value="Genomic_DNA"/>
</dbReference>
<dbReference type="SMART" id="SM00271">
    <property type="entry name" value="DnaJ"/>
    <property type="match status" value="1"/>
</dbReference>
<accession>A0ABN8CVH3</accession>
<feature type="transmembrane region" description="Helical" evidence="6">
    <location>
        <begin position="309"/>
        <end position="329"/>
    </location>
</feature>
<dbReference type="NCBIfam" id="TIGR02727">
    <property type="entry name" value="MTHFS_bact"/>
    <property type="match status" value="1"/>
</dbReference>
<dbReference type="PANTHER" id="PTHR23407">
    <property type="entry name" value="ATPASE INHIBITOR/5-FORMYLTETRAHYDROFOLATE CYCLO-LIGASE"/>
    <property type="match status" value="1"/>
</dbReference>
<dbReference type="PRINTS" id="PR00625">
    <property type="entry name" value="JDOMAIN"/>
</dbReference>
<dbReference type="Gene3D" id="1.10.287.110">
    <property type="entry name" value="DnaJ domain"/>
    <property type="match status" value="1"/>
</dbReference>
<evidence type="ECO:0000256" key="2">
    <source>
        <dbReference type="ARBA" id="ARBA00022741"/>
    </source>
</evidence>
<keyword evidence="6" id="KW-0472">Membrane</keyword>